<proteinExistence type="predicted"/>
<organism evidence="6 7">
    <name type="scientific">Corynespora cassiicola Philippines</name>
    <dbReference type="NCBI Taxonomy" id="1448308"/>
    <lineage>
        <taxon>Eukaryota</taxon>
        <taxon>Fungi</taxon>
        <taxon>Dikarya</taxon>
        <taxon>Ascomycota</taxon>
        <taxon>Pezizomycotina</taxon>
        <taxon>Dothideomycetes</taxon>
        <taxon>Pleosporomycetidae</taxon>
        <taxon>Pleosporales</taxon>
        <taxon>Corynesporascaceae</taxon>
        <taxon>Corynespora</taxon>
    </lineage>
</organism>
<sequence length="633" mass="72727">MSESPTPRRSQRRPLSCLNCARQKIRCSKTIPCLSCIDRGQASSCEREVVQITRSGKRRRTRQTETERNETDDAESTPHLASASPLEDSEHLGSTVLEPPASSKSLLYSQAPHIRSDAVVTLEFLSHGRQSIFRIGDTNLRPQPSESIAWDLFFTTEQAHILLDYHRDHISWMHNVVHMPTFCSEFEEHLSNTPQEKSWVALYYALICSTVYHADELRLLDMGISSSISLVQTLYDRSIQYMYEANFMAAHRLANVQTICILLQVAYNIDQADLISVLLSAAIRISQSLGLHRLGPDRDNVLPPEGTTITEYLIDREVKKRTWWFLVRQDWLQIPFQNTFVIHANQFNTPLPLNCHEDVSKMIQDGKVVVLPKTTFTPTSYSNELHKVAIVIWKHQNRVCASGHPGNSREGVLRLYEHTMWADAELKSRYKEMPEFFRYRDSGEARLPDFVKQLPSIQLLSFAHKTHTVHRYFQLQSFGDRAFAFTQQSCLAISQICIKDLESWPRDTASSIAMKMWTVITHIITCCVNLTFSSIFRKENTLLYDAIEMQRLARVGRATVRSVECWSSIARRGGALLDALFEIDDSLCYSDQAYFSMEEIIRKVLKVDEKFHGSFSFAPELVESYFEFDGDWI</sequence>
<keyword evidence="7" id="KW-1185">Reference proteome</keyword>
<evidence type="ECO:0000256" key="2">
    <source>
        <dbReference type="ARBA" id="ARBA00022723"/>
    </source>
</evidence>
<dbReference type="PROSITE" id="PS00463">
    <property type="entry name" value="ZN2_CY6_FUNGAL_1"/>
    <property type="match status" value="1"/>
</dbReference>
<dbReference type="Pfam" id="PF04082">
    <property type="entry name" value="Fungal_trans"/>
    <property type="match status" value="1"/>
</dbReference>
<dbReference type="CDD" id="cd12148">
    <property type="entry name" value="fungal_TF_MHR"/>
    <property type="match status" value="1"/>
</dbReference>
<keyword evidence="2" id="KW-0479">Metal-binding</keyword>
<evidence type="ECO:0000256" key="3">
    <source>
        <dbReference type="ARBA" id="ARBA00023242"/>
    </source>
</evidence>
<dbReference type="GO" id="GO:0003677">
    <property type="term" value="F:DNA binding"/>
    <property type="evidence" value="ECO:0007669"/>
    <property type="project" value="InterPro"/>
</dbReference>
<dbReference type="GO" id="GO:0005634">
    <property type="term" value="C:nucleus"/>
    <property type="evidence" value="ECO:0007669"/>
    <property type="project" value="UniProtKB-SubCell"/>
</dbReference>
<dbReference type="STRING" id="1448308.A0A2T2NE34"/>
<feature type="region of interest" description="Disordered" evidence="4">
    <location>
        <begin position="52"/>
        <end position="98"/>
    </location>
</feature>
<dbReference type="InterPro" id="IPR001138">
    <property type="entry name" value="Zn2Cys6_DnaBD"/>
</dbReference>
<protein>
    <submittedName>
        <fullName evidence="6">Putative C6 transcription factor</fullName>
    </submittedName>
</protein>
<dbReference type="Pfam" id="PF00172">
    <property type="entry name" value="Zn_clus"/>
    <property type="match status" value="1"/>
</dbReference>
<dbReference type="PANTHER" id="PTHR31001">
    <property type="entry name" value="UNCHARACTERIZED TRANSCRIPTIONAL REGULATORY PROTEIN"/>
    <property type="match status" value="1"/>
</dbReference>
<dbReference type="OrthoDB" id="410267at2759"/>
<feature type="compositionally biased region" description="Basic and acidic residues" evidence="4">
    <location>
        <begin position="62"/>
        <end position="71"/>
    </location>
</feature>
<dbReference type="InterPro" id="IPR007219">
    <property type="entry name" value="XnlR_reg_dom"/>
</dbReference>
<dbReference type="GO" id="GO:0006351">
    <property type="term" value="P:DNA-templated transcription"/>
    <property type="evidence" value="ECO:0007669"/>
    <property type="project" value="InterPro"/>
</dbReference>
<dbReference type="EMBL" id="KZ678139">
    <property type="protein sequence ID" value="PSN63687.1"/>
    <property type="molecule type" value="Genomic_DNA"/>
</dbReference>
<dbReference type="AlphaFoldDB" id="A0A2T2NE34"/>
<dbReference type="GO" id="GO:0008270">
    <property type="term" value="F:zinc ion binding"/>
    <property type="evidence" value="ECO:0007669"/>
    <property type="project" value="InterPro"/>
</dbReference>
<comment type="subcellular location">
    <subcellularLocation>
        <location evidence="1">Nucleus</location>
    </subcellularLocation>
</comment>
<dbReference type="PANTHER" id="PTHR31001:SF76">
    <property type="entry name" value="ZN(2)-C6 FUNGAL-TYPE DOMAIN-CONTAINING PROTEIN"/>
    <property type="match status" value="1"/>
</dbReference>
<evidence type="ECO:0000313" key="7">
    <source>
        <dbReference type="Proteomes" id="UP000240883"/>
    </source>
</evidence>
<dbReference type="SMART" id="SM00066">
    <property type="entry name" value="GAL4"/>
    <property type="match status" value="1"/>
</dbReference>
<dbReference type="PROSITE" id="PS50048">
    <property type="entry name" value="ZN2_CY6_FUNGAL_2"/>
    <property type="match status" value="1"/>
</dbReference>
<dbReference type="GO" id="GO:0000981">
    <property type="term" value="F:DNA-binding transcription factor activity, RNA polymerase II-specific"/>
    <property type="evidence" value="ECO:0007669"/>
    <property type="project" value="InterPro"/>
</dbReference>
<dbReference type="InterPro" id="IPR050613">
    <property type="entry name" value="Sec_Metabolite_Reg"/>
</dbReference>
<accession>A0A2T2NE34</accession>
<name>A0A2T2NE34_CORCC</name>
<keyword evidence="3" id="KW-0539">Nucleus</keyword>
<reference evidence="6 7" key="1">
    <citation type="journal article" date="2018" name="Front. Microbiol.">
        <title>Genome-Wide Analysis of Corynespora cassiicola Leaf Fall Disease Putative Effectors.</title>
        <authorList>
            <person name="Lopez D."/>
            <person name="Ribeiro S."/>
            <person name="Label P."/>
            <person name="Fumanal B."/>
            <person name="Venisse J.S."/>
            <person name="Kohler A."/>
            <person name="de Oliveira R.R."/>
            <person name="Labutti K."/>
            <person name="Lipzen A."/>
            <person name="Lail K."/>
            <person name="Bauer D."/>
            <person name="Ohm R.A."/>
            <person name="Barry K.W."/>
            <person name="Spatafora J."/>
            <person name="Grigoriev I.V."/>
            <person name="Martin F.M."/>
            <person name="Pujade-Renaud V."/>
        </authorList>
    </citation>
    <scope>NUCLEOTIDE SEQUENCE [LARGE SCALE GENOMIC DNA]</scope>
    <source>
        <strain evidence="6 7">Philippines</strain>
    </source>
</reference>
<evidence type="ECO:0000259" key="5">
    <source>
        <dbReference type="PROSITE" id="PS50048"/>
    </source>
</evidence>
<evidence type="ECO:0000256" key="4">
    <source>
        <dbReference type="SAM" id="MobiDB-lite"/>
    </source>
</evidence>
<evidence type="ECO:0000313" key="6">
    <source>
        <dbReference type="EMBL" id="PSN63687.1"/>
    </source>
</evidence>
<dbReference type="SUPFAM" id="SSF57701">
    <property type="entry name" value="Zn2/Cys6 DNA-binding domain"/>
    <property type="match status" value="1"/>
</dbReference>
<gene>
    <name evidence="6" type="ORF">BS50DRAFT_86517</name>
</gene>
<feature type="domain" description="Zn(2)-C6 fungal-type" evidence="5">
    <location>
        <begin position="16"/>
        <end position="45"/>
    </location>
</feature>
<dbReference type="InterPro" id="IPR036864">
    <property type="entry name" value="Zn2-C6_fun-type_DNA-bd_sf"/>
</dbReference>
<evidence type="ECO:0000256" key="1">
    <source>
        <dbReference type="ARBA" id="ARBA00004123"/>
    </source>
</evidence>
<dbReference type="Proteomes" id="UP000240883">
    <property type="component" value="Unassembled WGS sequence"/>
</dbReference>